<keyword evidence="1" id="KW-0812">Transmembrane</keyword>
<evidence type="ECO:0000313" key="2">
    <source>
        <dbReference type="EMBL" id="MBO2989204.1"/>
    </source>
</evidence>
<reference evidence="2" key="1">
    <citation type="submission" date="2021-03" db="EMBL/GenBank/DDBJ databases">
        <title>Leucobacter chromiisoli sp. nov., isolated from chromium-containing soil of chemical plant.</title>
        <authorList>
            <person name="Xu Z."/>
        </authorList>
    </citation>
    <scope>NUCLEOTIDE SEQUENCE</scope>
    <source>
        <strain evidence="2">K 70/01</strain>
    </source>
</reference>
<comment type="caution">
    <text evidence="2">The sequence shown here is derived from an EMBL/GenBank/DDBJ whole genome shotgun (WGS) entry which is preliminary data.</text>
</comment>
<dbReference type="RefSeq" id="WP_208237094.1">
    <property type="nucleotide sequence ID" value="NZ_BAAAQU010000001.1"/>
</dbReference>
<protein>
    <submittedName>
        <fullName evidence="2">Uncharacterized protein</fullName>
    </submittedName>
</protein>
<dbReference type="EMBL" id="JAGFBF010000001">
    <property type="protein sequence ID" value="MBO2989204.1"/>
    <property type="molecule type" value="Genomic_DNA"/>
</dbReference>
<keyword evidence="3" id="KW-1185">Reference proteome</keyword>
<proteinExistence type="predicted"/>
<keyword evidence="1" id="KW-0472">Membrane</keyword>
<keyword evidence="1" id="KW-1133">Transmembrane helix</keyword>
<organism evidence="2 3">
    <name type="scientific">Leucobacter tardus</name>
    <dbReference type="NCBI Taxonomy" id="501483"/>
    <lineage>
        <taxon>Bacteria</taxon>
        <taxon>Bacillati</taxon>
        <taxon>Actinomycetota</taxon>
        <taxon>Actinomycetes</taxon>
        <taxon>Micrococcales</taxon>
        <taxon>Microbacteriaceae</taxon>
        <taxon>Leucobacter</taxon>
    </lineage>
</organism>
<dbReference type="Proteomes" id="UP000668403">
    <property type="component" value="Unassembled WGS sequence"/>
</dbReference>
<feature type="transmembrane region" description="Helical" evidence="1">
    <location>
        <begin position="217"/>
        <end position="238"/>
    </location>
</feature>
<feature type="transmembrane region" description="Helical" evidence="1">
    <location>
        <begin position="168"/>
        <end position="189"/>
    </location>
</feature>
<evidence type="ECO:0000313" key="3">
    <source>
        <dbReference type="Proteomes" id="UP000668403"/>
    </source>
</evidence>
<sequence>MNFSPRDDSGNDLFHVRQSGPRVLALEHLVRIAAAVQRGGASGADRQIDVHRVSGEEDARDGASALANLSRPHEIRSVVVGSTYADDSDLTLVISGRGVRASVFPNLLSGTTAHRRAEDAMSALEGVTPRVGGPRRPHLTRLLWIAWLLSVFAAICIVAWALTRDATAMMTIVTGPLVGLLAAMLYLRYGYRAERSDRRWLYPRTNLRWRFAEHRRFALLLLGTALLALVGACIWSAALA</sequence>
<name>A0A939TMI2_9MICO</name>
<feature type="transmembrane region" description="Helical" evidence="1">
    <location>
        <begin position="142"/>
        <end position="162"/>
    </location>
</feature>
<gene>
    <name evidence="2" type="ORF">J4H85_04225</name>
</gene>
<dbReference type="AlphaFoldDB" id="A0A939TMI2"/>
<accession>A0A939TMI2</accession>
<evidence type="ECO:0000256" key="1">
    <source>
        <dbReference type="SAM" id="Phobius"/>
    </source>
</evidence>